<comment type="catalytic activity">
    <reaction evidence="1">
        <text>ATP + protein L-histidine = ADP + protein N-phospho-L-histidine.</text>
        <dbReference type="EC" id="2.7.13.3"/>
    </reaction>
</comment>
<evidence type="ECO:0000256" key="12">
    <source>
        <dbReference type="ARBA" id="ARBA00022840"/>
    </source>
</evidence>
<evidence type="ECO:0000313" key="20">
    <source>
        <dbReference type="Proteomes" id="UP000198925"/>
    </source>
</evidence>
<evidence type="ECO:0000256" key="8">
    <source>
        <dbReference type="ARBA" id="ARBA00022679"/>
    </source>
</evidence>
<dbReference type="Pfam" id="PF01590">
    <property type="entry name" value="GAF"/>
    <property type="match status" value="1"/>
</dbReference>
<keyword evidence="6" id="KW-0285">Flavoprotein</keyword>
<dbReference type="RefSeq" id="WP_090664525.1">
    <property type="nucleotide sequence ID" value="NZ_FMZX01000016.1"/>
</dbReference>
<gene>
    <name evidence="19" type="ORF">SAMN04487779_101664</name>
</gene>
<evidence type="ECO:0000256" key="13">
    <source>
        <dbReference type="ARBA" id="ARBA00022991"/>
    </source>
</evidence>
<feature type="domain" description="PAC" evidence="18">
    <location>
        <begin position="389"/>
        <end position="441"/>
    </location>
</feature>
<dbReference type="GO" id="GO:0004673">
    <property type="term" value="F:protein histidine kinase activity"/>
    <property type="evidence" value="ECO:0007669"/>
    <property type="project" value="UniProtKB-EC"/>
</dbReference>
<evidence type="ECO:0000256" key="3">
    <source>
        <dbReference type="ARBA" id="ARBA00022543"/>
    </source>
</evidence>
<dbReference type="Pfam" id="PF07536">
    <property type="entry name" value="HWE_HK"/>
    <property type="match status" value="1"/>
</dbReference>
<dbReference type="SUPFAM" id="SSF55785">
    <property type="entry name" value="PYP-like sensor domain (PAS domain)"/>
    <property type="match status" value="2"/>
</dbReference>
<evidence type="ECO:0000256" key="9">
    <source>
        <dbReference type="ARBA" id="ARBA00022737"/>
    </source>
</evidence>
<dbReference type="SMART" id="SM00091">
    <property type="entry name" value="PAS"/>
    <property type="match status" value="2"/>
</dbReference>
<evidence type="ECO:0000259" key="18">
    <source>
        <dbReference type="PROSITE" id="PS50113"/>
    </source>
</evidence>
<dbReference type="EC" id="2.7.13.3" evidence="2"/>
<dbReference type="PROSITE" id="PS50113">
    <property type="entry name" value="PAC"/>
    <property type="match status" value="2"/>
</dbReference>
<keyword evidence="14" id="KW-0843">Virulence</keyword>
<evidence type="ECO:0000256" key="15">
    <source>
        <dbReference type="ARBA" id="ARBA00023170"/>
    </source>
</evidence>
<keyword evidence="11" id="KW-0418">Kinase</keyword>
<feature type="domain" description="PAC" evidence="18">
    <location>
        <begin position="258"/>
        <end position="310"/>
    </location>
</feature>
<dbReference type="Pfam" id="PF08447">
    <property type="entry name" value="PAS_3"/>
    <property type="match status" value="2"/>
</dbReference>
<evidence type="ECO:0000256" key="5">
    <source>
        <dbReference type="ARBA" id="ARBA00022606"/>
    </source>
</evidence>
<dbReference type="InterPro" id="IPR003018">
    <property type="entry name" value="GAF"/>
</dbReference>
<dbReference type="EMBL" id="FMZX01000016">
    <property type="protein sequence ID" value="SDE00809.1"/>
    <property type="molecule type" value="Genomic_DNA"/>
</dbReference>
<keyword evidence="5" id="KW-0716">Sensory transduction</keyword>
<keyword evidence="3" id="KW-0600">Photoreceptor protein</keyword>
<evidence type="ECO:0000256" key="14">
    <source>
        <dbReference type="ARBA" id="ARBA00023026"/>
    </source>
</evidence>
<evidence type="ECO:0000256" key="16">
    <source>
        <dbReference type="SAM" id="MobiDB-lite"/>
    </source>
</evidence>
<keyword evidence="7" id="KW-0288">FMN</keyword>
<accession>A0A1G6ZDU5</accession>
<dbReference type="SMART" id="SM00911">
    <property type="entry name" value="HWE_HK"/>
    <property type="match status" value="1"/>
</dbReference>
<dbReference type="PROSITE" id="PS50112">
    <property type="entry name" value="PAS"/>
    <property type="match status" value="1"/>
</dbReference>
<keyword evidence="8" id="KW-0808">Transferase</keyword>
<evidence type="ECO:0000256" key="1">
    <source>
        <dbReference type="ARBA" id="ARBA00000085"/>
    </source>
</evidence>
<dbReference type="SUPFAM" id="SSF55781">
    <property type="entry name" value="GAF domain-like"/>
    <property type="match status" value="1"/>
</dbReference>
<dbReference type="CDD" id="cd00130">
    <property type="entry name" value="PAS"/>
    <property type="match status" value="2"/>
</dbReference>
<reference evidence="19 20" key="1">
    <citation type="submission" date="2016-10" db="EMBL/GenBank/DDBJ databases">
        <authorList>
            <person name="de Groot N.N."/>
        </authorList>
    </citation>
    <scope>NUCLEOTIDE SEQUENCE [LARGE SCALE GENOMIC DNA]</scope>
    <source>
        <strain evidence="19 20">CPCC 100156</strain>
    </source>
</reference>
<dbReference type="PANTHER" id="PTHR41523:SF8">
    <property type="entry name" value="ETHYLENE RESPONSE SENSOR PROTEIN"/>
    <property type="match status" value="1"/>
</dbReference>
<dbReference type="InterPro" id="IPR000014">
    <property type="entry name" value="PAS"/>
</dbReference>
<evidence type="ECO:0000256" key="4">
    <source>
        <dbReference type="ARBA" id="ARBA00022553"/>
    </source>
</evidence>
<dbReference type="SUPFAM" id="SSF55874">
    <property type="entry name" value="ATPase domain of HSP90 chaperone/DNA topoisomerase II/histidine kinase"/>
    <property type="match status" value="1"/>
</dbReference>
<keyword evidence="12" id="KW-0067">ATP-binding</keyword>
<dbReference type="PANTHER" id="PTHR41523">
    <property type="entry name" value="TWO-COMPONENT SYSTEM SENSOR PROTEIN"/>
    <property type="match status" value="1"/>
</dbReference>
<dbReference type="GO" id="GO:0005524">
    <property type="term" value="F:ATP binding"/>
    <property type="evidence" value="ECO:0007669"/>
    <property type="project" value="UniProtKB-KW"/>
</dbReference>
<dbReference type="AlphaFoldDB" id="A0A1G6ZDU5"/>
<name>A0A1G6ZDU5_9PROT</name>
<dbReference type="InterPro" id="IPR000700">
    <property type="entry name" value="PAS-assoc_C"/>
</dbReference>
<dbReference type="GO" id="GO:0009881">
    <property type="term" value="F:photoreceptor activity"/>
    <property type="evidence" value="ECO:0007669"/>
    <property type="project" value="UniProtKB-KW"/>
</dbReference>
<dbReference type="SMART" id="SM00065">
    <property type="entry name" value="GAF"/>
    <property type="match status" value="1"/>
</dbReference>
<dbReference type="SMART" id="SM00086">
    <property type="entry name" value="PAC"/>
    <property type="match status" value="2"/>
</dbReference>
<dbReference type="InterPro" id="IPR029016">
    <property type="entry name" value="GAF-like_dom_sf"/>
</dbReference>
<keyword evidence="4" id="KW-0597">Phosphoprotein</keyword>
<dbReference type="Proteomes" id="UP000198925">
    <property type="component" value="Unassembled WGS sequence"/>
</dbReference>
<dbReference type="Gene3D" id="3.30.450.40">
    <property type="match status" value="1"/>
</dbReference>
<dbReference type="Gene3D" id="3.30.565.10">
    <property type="entry name" value="Histidine kinase-like ATPase, C-terminal domain"/>
    <property type="match status" value="1"/>
</dbReference>
<dbReference type="InterPro" id="IPR013655">
    <property type="entry name" value="PAS_fold_3"/>
</dbReference>
<dbReference type="STRING" id="938405.SAMN02927895_01232"/>
<keyword evidence="20" id="KW-1185">Reference proteome</keyword>
<feature type="region of interest" description="Disordered" evidence="16">
    <location>
        <begin position="1"/>
        <end position="20"/>
    </location>
</feature>
<evidence type="ECO:0000256" key="11">
    <source>
        <dbReference type="ARBA" id="ARBA00022777"/>
    </source>
</evidence>
<sequence>MNAFRGPVNETGAGGSQGPAWSEAQRLSALESYGVLDTPPERAFDEVVELAAQLCAAPIAVVNLISEHRQFFKAEIGLGVRETPLDVSICAHAILQPDLFVVTDTTQDPRFAANPMVTGAPHLRFYAGSLLKTEEGLPLGTLCVLDHKPRPEGLTEQQAFALHVLARQVMAQLELRRALAEREASERRFRVLADAMPQMVWSTLPDGAHDYYNARWYDFTGVPFGSTDGAGWNGMFHPEDQGRAWERWRHSLETGEPYEIEYRLRRADGVYRWALGRAMPVRDSQGRIERWFGTCTDIEDIKATEDALRISEERLRLALGAAEMIGTFVWDAAQDRLTADPGFARLFGQAPEAMGSGVRLAVLVPRIDPDDLARLRRQIGAAMETGSAFEAEFRLRHKAEGTRWVVARGRCAHDAAGRPVRFSGAVVDITERKRAEEGQELLARELSHRIKNIFTVIGGMVTLSASGTSPEVRGFANSLRRRLNALAAAHEYVRPHSAESGPAATETTLRGLLATLLAPYGVEEAARIELLGDDVPVGVKAATSLALILHELATNAAKYGALSRPEGSVTIEGARLGERFGLTWRESGGPEVEGPPVRRGFGTILAERGAITQLGGSIAQDWPREGLVLRLEVPLARLAY</sequence>
<evidence type="ECO:0000259" key="17">
    <source>
        <dbReference type="PROSITE" id="PS50112"/>
    </source>
</evidence>
<dbReference type="NCBIfam" id="TIGR00229">
    <property type="entry name" value="sensory_box"/>
    <property type="match status" value="2"/>
</dbReference>
<keyword evidence="9" id="KW-0677">Repeat</keyword>
<evidence type="ECO:0000313" key="19">
    <source>
        <dbReference type="EMBL" id="SDE00809.1"/>
    </source>
</evidence>
<keyword evidence="10" id="KW-0547">Nucleotide-binding</keyword>
<evidence type="ECO:0000256" key="2">
    <source>
        <dbReference type="ARBA" id="ARBA00012438"/>
    </source>
</evidence>
<dbReference type="InterPro" id="IPR036890">
    <property type="entry name" value="HATPase_C_sf"/>
</dbReference>
<dbReference type="InterPro" id="IPR011102">
    <property type="entry name" value="Sig_transdc_His_kinase_HWE"/>
</dbReference>
<feature type="domain" description="PAS" evidence="17">
    <location>
        <begin position="311"/>
        <end position="386"/>
    </location>
</feature>
<protein>
    <recommendedName>
        <fullName evidence="2">histidine kinase</fullName>
        <ecNumber evidence="2">2.7.13.3</ecNumber>
    </recommendedName>
</protein>
<evidence type="ECO:0000256" key="7">
    <source>
        <dbReference type="ARBA" id="ARBA00022643"/>
    </source>
</evidence>
<organism evidence="19 20">
    <name type="scientific">Belnapia rosea</name>
    <dbReference type="NCBI Taxonomy" id="938405"/>
    <lineage>
        <taxon>Bacteria</taxon>
        <taxon>Pseudomonadati</taxon>
        <taxon>Pseudomonadota</taxon>
        <taxon>Alphaproteobacteria</taxon>
        <taxon>Acetobacterales</taxon>
        <taxon>Roseomonadaceae</taxon>
        <taxon>Belnapia</taxon>
    </lineage>
</organism>
<dbReference type="Gene3D" id="3.30.450.20">
    <property type="entry name" value="PAS domain"/>
    <property type="match status" value="2"/>
</dbReference>
<evidence type="ECO:0000256" key="6">
    <source>
        <dbReference type="ARBA" id="ARBA00022630"/>
    </source>
</evidence>
<dbReference type="InterPro" id="IPR035965">
    <property type="entry name" value="PAS-like_dom_sf"/>
</dbReference>
<evidence type="ECO:0000256" key="10">
    <source>
        <dbReference type="ARBA" id="ARBA00022741"/>
    </source>
</evidence>
<proteinExistence type="predicted"/>
<keyword evidence="15" id="KW-0675">Receptor</keyword>
<keyword evidence="13" id="KW-0157">Chromophore</keyword>
<dbReference type="InterPro" id="IPR001610">
    <property type="entry name" value="PAC"/>
</dbReference>
<dbReference type="FunFam" id="3.30.450.20:FF:000099">
    <property type="entry name" value="Sensory box sensor histidine kinase"/>
    <property type="match status" value="1"/>
</dbReference>